<accession>A0A9R1W989</accession>
<evidence type="ECO:0000256" key="1">
    <source>
        <dbReference type="SAM" id="MobiDB-lite"/>
    </source>
</evidence>
<sequence>MAENVEGLKKKPQFVQIPLRQAYRDNRSFMEAMTGKINEEVPMEINRNIFNVGVIERDFDWSPFPSGPCETIEINESVHEGEADESVSTEKNMDEVLLEEGEIQDEAIGDAVIPTTMDMVPEPERLEAGVPMEDQQDSMRQSIAAAKRI</sequence>
<feature type="region of interest" description="Disordered" evidence="1">
    <location>
        <begin position="127"/>
        <end position="149"/>
    </location>
</feature>
<dbReference type="Proteomes" id="UP000235145">
    <property type="component" value="Unassembled WGS sequence"/>
</dbReference>
<dbReference type="AlphaFoldDB" id="A0A9R1W989"/>
<keyword evidence="3" id="KW-1185">Reference proteome</keyword>
<proteinExistence type="predicted"/>
<dbReference type="EMBL" id="NBSK02000003">
    <property type="protein sequence ID" value="KAJ0218456.1"/>
    <property type="molecule type" value="Genomic_DNA"/>
</dbReference>
<gene>
    <name evidence="2" type="ORF">LSAT_V11C300146660</name>
</gene>
<protein>
    <submittedName>
        <fullName evidence="2">Uncharacterized protein</fullName>
    </submittedName>
</protein>
<name>A0A9R1W989_LACSA</name>
<evidence type="ECO:0000313" key="2">
    <source>
        <dbReference type="EMBL" id="KAJ0218456.1"/>
    </source>
</evidence>
<evidence type="ECO:0000313" key="3">
    <source>
        <dbReference type="Proteomes" id="UP000235145"/>
    </source>
</evidence>
<comment type="caution">
    <text evidence="2">The sequence shown here is derived from an EMBL/GenBank/DDBJ whole genome shotgun (WGS) entry which is preliminary data.</text>
</comment>
<reference evidence="2 3" key="1">
    <citation type="journal article" date="2017" name="Nat. Commun.">
        <title>Genome assembly with in vitro proximity ligation data and whole-genome triplication in lettuce.</title>
        <authorList>
            <person name="Reyes-Chin-Wo S."/>
            <person name="Wang Z."/>
            <person name="Yang X."/>
            <person name="Kozik A."/>
            <person name="Arikit S."/>
            <person name="Song C."/>
            <person name="Xia L."/>
            <person name="Froenicke L."/>
            <person name="Lavelle D.O."/>
            <person name="Truco M.J."/>
            <person name="Xia R."/>
            <person name="Zhu S."/>
            <person name="Xu C."/>
            <person name="Xu H."/>
            <person name="Xu X."/>
            <person name="Cox K."/>
            <person name="Korf I."/>
            <person name="Meyers B.C."/>
            <person name="Michelmore R.W."/>
        </authorList>
    </citation>
    <scope>NUCLEOTIDE SEQUENCE [LARGE SCALE GENOMIC DNA]</scope>
    <source>
        <strain evidence="3">cv. Salinas</strain>
        <tissue evidence="2">Seedlings</tissue>
    </source>
</reference>
<organism evidence="2 3">
    <name type="scientific">Lactuca sativa</name>
    <name type="common">Garden lettuce</name>
    <dbReference type="NCBI Taxonomy" id="4236"/>
    <lineage>
        <taxon>Eukaryota</taxon>
        <taxon>Viridiplantae</taxon>
        <taxon>Streptophyta</taxon>
        <taxon>Embryophyta</taxon>
        <taxon>Tracheophyta</taxon>
        <taxon>Spermatophyta</taxon>
        <taxon>Magnoliopsida</taxon>
        <taxon>eudicotyledons</taxon>
        <taxon>Gunneridae</taxon>
        <taxon>Pentapetalae</taxon>
        <taxon>asterids</taxon>
        <taxon>campanulids</taxon>
        <taxon>Asterales</taxon>
        <taxon>Asteraceae</taxon>
        <taxon>Cichorioideae</taxon>
        <taxon>Cichorieae</taxon>
        <taxon>Lactucinae</taxon>
        <taxon>Lactuca</taxon>
    </lineage>
</organism>